<evidence type="ECO:0000313" key="3">
    <source>
        <dbReference type="Proteomes" id="UP000824014"/>
    </source>
</evidence>
<sequence>MKILHLSDTHGSHRRLRSLPEADLIVHSGDFTMTGSEQEALDFLNWFCALDYRHKIFICGNHDECLFGANITGLDDNVHYLCNTGIELEGIRFYGIPMFMADCETGRQDRHYAEIPFGTDVLITHAPPFGMLDRDHDRLYGSKALLSRVTLVKPRFHLFGHIHAGRGVVRTASTLFSNGAVMDADYVVLRTPEVLEW</sequence>
<feature type="domain" description="Calcineurin-like phosphoesterase" evidence="1">
    <location>
        <begin position="1"/>
        <end position="164"/>
    </location>
</feature>
<evidence type="ECO:0000259" key="1">
    <source>
        <dbReference type="Pfam" id="PF00149"/>
    </source>
</evidence>
<dbReference type="InterPro" id="IPR029052">
    <property type="entry name" value="Metallo-depent_PP-like"/>
</dbReference>
<dbReference type="EMBL" id="DXCC01000014">
    <property type="protein sequence ID" value="HIZ15109.1"/>
    <property type="molecule type" value="Genomic_DNA"/>
</dbReference>
<organism evidence="2 3">
    <name type="scientific">Candidatus Tidjanibacter faecipullorum</name>
    <dbReference type="NCBI Taxonomy" id="2838766"/>
    <lineage>
        <taxon>Bacteria</taxon>
        <taxon>Pseudomonadati</taxon>
        <taxon>Bacteroidota</taxon>
        <taxon>Bacteroidia</taxon>
        <taxon>Bacteroidales</taxon>
        <taxon>Rikenellaceae</taxon>
        <taxon>Tidjanibacter</taxon>
    </lineage>
</organism>
<dbReference type="InterPro" id="IPR051693">
    <property type="entry name" value="UPF0046_metallophosphoest"/>
</dbReference>
<proteinExistence type="predicted"/>
<dbReference type="PANTHER" id="PTHR12905">
    <property type="entry name" value="METALLOPHOSPHOESTERASE"/>
    <property type="match status" value="1"/>
</dbReference>
<dbReference type="InterPro" id="IPR004843">
    <property type="entry name" value="Calcineurin-like_PHP"/>
</dbReference>
<name>A0A9D2DE01_9BACT</name>
<protein>
    <submittedName>
        <fullName evidence="2">Metallophosphatase domain-containing protein</fullName>
    </submittedName>
</protein>
<accession>A0A9D2DE01</accession>
<dbReference type="GO" id="GO:0016787">
    <property type="term" value="F:hydrolase activity"/>
    <property type="evidence" value="ECO:0007669"/>
    <property type="project" value="InterPro"/>
</dbReference>
<gene>
    <name evidence="2" type="ORF">H9816_04295</name>
</gene>
<dbReference type="SUPFAM" id="SSF56300">
    <property type="entry name" value="Metallo-dependent phosphatases"/>
    <property type="match status" value="1"/>
</dbReference>
<reference evidence="2" key="1">
    <citation type="journal article" date="2021" name="PeerJ">
        <title>Extensive microbial diversity within the chicken gut microbiome revealed by metagenomics and culture.</title>
        <authorList>
            <person name="Gilroy R."/>
            <person name="Ravi A."/>
            <person name="Getino M."/>
            <person name="Pursley I."/>
            <person name="Horton D.L."/>
            <person name="Alikhan N.F."/>
            <person name="Baker D."/>
            <person name="Gharbi K."/>
            <person name="Hall N."/>
            <person name="Watson M."/>
            <person name="Adriaenssens E.M."/>
            <person name="Foster-Nyarko E."/>
            <person name="Jarju S."/>
            <person name="Secka A."/>
            <person name="Antonio M."/>
            <person name="Oren A."/>
            <person name="Chaudhuri R.R."/>
            <person name="La Ragione R."/>
            <person name="Hildebrand F."/>
            <person name="Pallen M.J."/>
        </authorList>
    </citation>
    <scope>NUCLEOTIDE SEQUENCE</scope>
    <source>
        <strain evidence="2">ChiHjej11B10-19426</strain>
    </source>
</reference>
<comment type="caution">
    <text evidence="2">The sequence shown here is derived from an EMBL/GenBank/DDBJ whole genome shotgun (WGS) entry which is preliminary data.</text>
</comment>
<dbReference type="Pfam" id="PF00149">
    <property type="entry name" value="Metallophos"/>
    <property type="match status" value="1"/>
</dbReference>
<evidence type="ECO:0000313" key="2">
    <source>
        <dbReference type="EMBL" id="HIZ15109.1"/>
    </source>
</evidence>
<dbReference type="Proteomes" id="UP000824014">
    <property type="component" value="Unassembled WGS sequence"/>
</dbReference>
<dbReference type="Gene3D" id="3.60.21.10">
    <property type="match status" value="1"/>
</dbReference>
<dbReference type="CDD" id="cd07379">
    <property type="entry name" value="MPP_239FB"/>
    <property type="match status" value="1"/>
</dbReference>
<dbReference type="AlphaFoldDB" id="A0A9D2DE01"/>
<reference evidence="2" key="2">
    <citation type="submission" date="2021-04" db="EMBL/GenBank/DDBJ databases">
        <authorList>
            <person name="Gilroy R."/>
        </authorList>
    </citation>
    <scope>NUCLEOTIDE SEQUENCE</scope>
    <source>
        <strain evidence="2">ChiHjej11B10-19426</strain>
    </source>
</reference>
<dbReference type="PANTHER" id="PTHR12905:SF0">
    <property type="entry name" value="CALCINEURIN-LIKE PHOSPHOESTERASE DOMAIN-CONTAINING PROTEIN"/>
    <property type="match status" value="1"/>
</dbReference>